<name>A0ABT5HVL1_9CAUL</name>
<evidence type="ECO:0000313" key="2">
    <source>
        <dbReference type="EMBL" id="MDC7684094.1"/>
    </source>
</evidence>
<organism evidence="2 3">
    <name type="scientific">Asticcacaulis aquaticus</name>
    <dbReference type="NCBI Taxonomy" id="2984212"/>
    <lineage>
        <taxon>Bacteria</taxon>
        <taxon>Pseudomonadati</taxon>
        <taxon>Pseudomonadota</taxon>
        <taxon>Alphaproteobacteria</taxon>
        <taxon>Caulobacterales</taxon>
        <taxon>Caulobacteraceae</taxon>
        <taxon>Asticcacaulis</taxon>
    </lineage>
</organism>
<evidence type="ECO:0008006" key="4">
    <source>
        <dbReference type="Google" id="ProtNLM"/>
    </source>
</evidence>
<keyword evidence="1" id="KW-0732">Signal</keyword>
<evidence type="ECO:0000256" key="1">
    <source>
        <dbReference type="SAM" id="SignalP"/>
    </source>
</evidence>
<proteinExistence type="predicted"/>
<dbReference type="InterPro" id="IPR011050">
    <property type="entry name" value="Pectin_lyase_fold/virulence"/>
</dbReference>
<gene>
    <name evidence="2" type="ORF">PQU92_12460</name>
</gene>
<feature type="chain" id="PRO_5047137497" description="Right-handed parallel beta-helix repeat-containing protein" evidence="1">
    <location>
        <begin position="29"/>
        <end position="437"/>
    </location>
</feature>
<keyword evidence="3" id="KW-1185">Reference proteome</keyword>
<dbReference type="Proteomes" id="UP001214854">
    <property type="component" value="Unassembled WGS sequence"/>
</dbReference>
<sequence>MTMTTAITRLVTVIAAAFALAAAGFATAPAVAQSAYTGYNAARTEGLTRPCFGVLLDYQLKTCHGKVYKPKPRYGYYGSTWNATINCDTARQAYVEETVRRLRPGGVVKLIARNRSCVASLLINNRITIIGESSDPRLPVLVAPDGESCLRINPAADRVVLKNMMIESRRGGQSACIYASNAEVTLQNTTVRYEGDSAALHIAGGRLNLISSFVVAKTRTVAVAVNSAQLFAEQTGITSTSGGLYAVLNGDSQMQGVTVQQLADWRGFERGEGAVGIEIKLDSGDSILNMDDMRVEFFAEAVQLSGAGEALLSRSLIDYSTHGITSALNRVRIIDNKILSEEIAINIDSGTGFIGTNQIARVHTAGILASSRGEIRAVDNQIDASPDACPNLKWGNLDPAQRTCTPWYKGSEFDIPSDATKQYMFSEYWPRLLVASK</sequence>
<comment type="caution">
    <text evidence="2">The sequence shown here is derived from an EMBL/GenBank/DDBJ whole genome shotgun (WGS) entry which is preliminary data.</text>
</comment>
<feature type="signal peptide" evidence="1">
    <location>
        <begin position="1"/>
        <end position="28"/>
    </location>
</feature>
<dbReference type="SUPFAM" id="SSF51126">
    <property type="entry name" value="Pectin lyase-like"/>
    <property type="match status" value="1"/>
</dbReference>
<evidence type="ECO:0000313" key="3">
    <source>
        <dbReference type="Proteomes" id="UP001214854"/>
    </source>
</evidence>
<reference evidence="2 3" key="1">
    <citation type="submission" date="2023-01" db="EMBL/GenBank/DDBJ databases">
        <title>Novel species of the genus Asticcacaulis isolated from rivers.</title>
        <authorList>
            <person name="Lu H."/>
        </authorList>
    </citation>
    <scope>NUCLEOTIDE SEQUENCE [LARGE SCALE GENOMIC DNA]</scope>
    <source>
        <strain evidence="2 3">BYS171W</strain>
    </source>
</reference>
<accession>A0ABT5HVL1</accession>
<dbReference type="RefSeq" id="WP_272748544.1">
    <property type="nucleotide sequence ID" value="NZ_JAQQKX010000009.1"/>
</dbReference>
<protein>
    <recommendedName>
        <fullName evidence="4">Right-handed parallel beta-helix repeat-containing protein</fullName>
    </recommendedName>
</protein>
<dbReference type="EMBL" id="JAQQKX010000009">
    <property type="protein sequence ID" value="MDC7684094.1"/>
    <property type="molecule type" value="Genomic_DNA"/>
</dbReference>